<organism evidence="2 3">
    <name type="scientific">Kribbella steppae</name>
    <dbReference type="NCBI Taxonomy" id="2512223"/>
    <lineage>
        <taxon>Bacteria</taxon>
        <taxon>Bacillati</taxon>
        <taxon>Actinomycetota</taxon>
        <taxon>Actinomycetes</taxon>
        <taxon>Propionibacteriales</taxon>
        <taxon>Kribbellaceae</taxon>
        <taxon>Kribbella</taxon>
    </lineage>
</organism>
<sequence>MAEYRPFNLEDRTREVFDAHHRAQAANERIFRRLVSLVSEEYFGVDAGYFEGRSVADVGCGSNANASVAFLQLGAAHVHSVDLGVEWMDCATERLAPFGSRSTLGTEDVHRLTMATGSFDFVHCAGVLHHVRDPTTGFGELARVTRPGGYTYISVMGTCDGVIYRVINGLRDRYEADPSFRTAVDGLTIDHLRTAISWLLDSKERHEPSTQAERDVLLSLVDEDLVLTIKDRLQAPTYHGFAIVESLARSWFTAVGYQDVRRLTRYVYGLENVRRFLAPLYLEYTHPLARLLFGDGYVQLIGRQPTGDQTTPCTSAEQT</sequence>
<dbReference type="CDD" id="cd02440">
    <property type="entry name" value="AdoMet_MTases"/>
    <property type="match status" value="1"/>
</dbReference>
<dbReference type="OrthoDB" id="65624at2"/>
<dbReference type="InterPro" id="IPR013216">
    <property type="entry name" value="Methyltransf_11"/>
</dbReference>
<dbReference type="AlphaFoldDB" id="A0A4R2GWY9"/>
<dbReference type="GO" id="GO:0032259">
    <property type="term" value="P:methylation"/>
    <property type="evidence" value="ECO:0007669"/>
    <property type="project" value="UniProtKB-KW"/>
</dbReference>
<evidence type="ECO:0000259" key="1">
    <source>
        <dbReference type="Pfam" id="PF08241"/>
    </source>
</evidence>
<evidence type="ECO:0000313" key="3">
    <source>
        <dbReference type="Proteomes" id="UP000294508"/>
    </source>
</evidence>
<gene>
    <name evidence="2" type="ORF">EV652_12174</name>
</gene>
<protein>
    <submittedName>
        <fullName evidence="2">Methyltransferase family protein</fullName>
    </submittedName>
</protein>
<dbReference type="RefSeq" id="WP_132215629.1">
    <property type="nucleotide sequence ID" value="NZ_SLWN01000021.1"/>
</dbReference>
<keyword evidence="2" id="KW-0489">Methyltransferase</keyword>
<dbReference type="GO" id="GO:0008757">
    <property type="term" value="F:S-adenosylmethionine-dependent methyltransferase activity"/>
    <property type="evidence" value="ECO:0007669"/>
    <property type="project" value="InterPro"/>
</dbReference>
<dbReference type="Pfam" id="PF08241">
    <property type="entry name" value="Methyltransf_11"/>
    <property type="match status" value="1"/>
</dbReference>
<dbReference type="PANTHER" id="PTHR43591:SF24">
    <property type="entry name" value="2-METHOXY-6-POLYPRENYL-1,4-BENZOQUINOL METHYLASE, MITOCHONDRIAL"/>
    <property type="match status" value="1"/>
</dbReference>
<keyword evidence="3" id="KW-1185">Reference proteome</keyword>
<comment type="caution">
    <text evidence="2">The sequence shown here is derived from an EMBL/GenBank/DDBJ whole genome shotgun (WGS) entry which is preliminary data.</text>
</comment>
<accession>A0A4R2GWY9</accession>
<dbReference type="EMBL" id="SLWN01000021">
    <property type="protein sequence ID" value="TCO15701.1"/>
    <property type="molecule type" value="Genomic_DNA"/>
</dbReference>
<dbReference type="Gene3D" id="3.40.50.150">
    <property type="entry name" value="Vaccinia Virus protein VP39"/>
    <property type="match status" value="1"/>
</dbReference>
<reference evidence="2 3" key="1">
    <citation type="journal article" date="2015" name="Stand. Genomic Sci.">
        <title>Genomic Encyclopedia of Bacterial and Archaeal Type Strains, Phase III: the genomes of soil and plant-associated and newly described type strains.</title>
        <authorList>
            <person name="Whitman W.B."/>
            <person name="Woyke T."/>
            <person name="Klenk H.P."/>
            <person name="Zhou Y."/>
            <person name="Lilburn T.G."/>
            <person name="Beck B.J."/>
            <person name="De Vos P."/>
            <person name="Vandamme P."/>
            <person name="Eisen J.A."/>
            <person name="Garrity G."/>
            <person name="Hugenholtz P."/>
            <person name="Kyrpides N.C."/>
        </authorList>
    </citation>
    <scope>NUCLEOTIDE SEQUENCE [LARGE SCALE GENOMIC DNA]</scope>
    <source>
        <strain evidence="2 3">VKM Ac-2572</strain>
    </source>
</reference>
<feature type="domain" description="Methyltransferase type 11" evidence="1">
    <location>
        <begin position="57"/>
        <end position="153"/>
    </location>
</feature>
<proteinExistence type="predicted"/>
<keyword evidence="2" id="KW-0808">Transferase</keyword>
<evidence type="ECO:0000313" key="2">
    <source>
        <dbReference type="EMBL" id="TCO15701.1"/>
    </source>
</evidence>
<dbReference type="Proteomes" id="UP000294508">
    <property type="component" value="Unassembled WGS sequence"/>
</dbReference>
<name>A0A4R2GWY9_9ACTN</name>
<dbReference type="InterPro" id="IPR029063">
    <property type="entry name" value="SAM-dependent_MTases_sf"/>
</dbReference>
<dbReference type="SUPFAM" id="SSF53335">
    <property type="entry name" value="S-adenosyl-L-methionine-dependent methyltransferases"/>
    <property type="match status" value="1"/>
</dbReference>
<dbReference type="PANTHER" id="PTHR43591">
    <property type="entry name" value="METHYLTRANSFERASE"/>
    <property type="match status" value="1"/>
</dbReference>